<accession>A0AAN9S664</accession>
<dbReference type="AlphaFoldDB" id="A0AAN9S664"/>
<comment type="caution">
    <text evidence="1">The sequence shown here is derived from an EMBL/GenBank/DDBJ whole genome shotgun (WGS) entry which is preliminary data.</text>
</comment>
<dbReference type="EMBL" id="JAYMYS010000006">
    <property type="protein sequence ID" value="KAK7389647.1"/>
    <property type="molecule type" value="Genomic_DNA"/>
</dbReference>
<proteinExistence type="predicted"/>
<keyword evidence="2" id="KW-1185">Reference proteome</keyword>
<organism evidence="1 2">
    <name type="scientific">Psophocarpus tetragonolobus</name>
    <name type="common">Winged bean</name>
    <name type="synonym">Dolichos tetragonolobus</name>
    <dbReference type="NCBI Taxonomy" id="3891"/>
    <lineage>
        <taxon>Eukaryota</taxon>
        <taxon>Viridiplantae</taxon>
        <taxon>Streptophyta</taxon>
        <taxon>Embryophyta</taxon>
        <taxon>Tracheophyta</taxon>
        <taxon>Spermatophyta</taxon>
        <taxon>Magnoliopsida</taxon>
        <taxon>eudicotyledons</taxon>
        <taxon>Gunneridae</taxon>
        <taxon>Pentapetalae</taxon>
        <taxon>rosids</taxon>
        <taxon>fabids</taxon>
        <taxon>Fabales</taxon>
        <taxon>Fabaceae</taxon>
        <taxon>Papilionoideae</taxon>
        <taxon>50 kb inversion clade</taxon>
        <taxon>NPAAA clade</taxon>
        <taxon>indigoferoid/millettioid clade</taxon>
        <taxon>Phaseoleae</taxon>
        <taxon>Psophocarpus</taxon>
    </lineage>
</organism>
<protein>
    <submittedName>
        <fullName evidence="1">Uncharacterized protein</fullName>
    </submittedName>
</protein>
<reference evidence="1 2" key="1">
    <citation type="submission" date="2024-01" db="EMBL/GenBank/DDBJ databases">
        <title>The genomes of 5 underutilized Papilionoideae crops provide insights into root nodulation and disease resistanc.</title>
        <authorList>
            <person name="Jiang F."/>
        </authorList>
    </citation>
    <scope>NUCLEOTIDE SEQUENCE [LARGE SCALE GENOMIC DNA]</scope>
    <source>
        <strain evidence="1">DUOXIRENSHENG_FW03</strain>
        <tissue evidence="1">Leaves</tissue>
    </source>
</reference>
<evidence type="ECO:0000313" key="1">
    <source>
        <dbReference type="EMBL" id="KAK7389647.1"/>
    </source>
</evidence>
<gene>
    <name evidence="1" type="ORF">VNO78_24865</name>
</gene>
<evidence type="ECO:0000313" key="2">
    <source>
        <dbReference type="Proteomes" id="UP001386955"/>
    </source>
</evidence>
<dbReference type="Proteomes" id="UP001386955">
    <property type="component" value="Unassembled WGS sequence"/>
</dbReference>
<name>A0AAN9S664_PSOTE</name>
<sequence>MRLGDTEMNNEYSIFYPVAEIGVAGCSDVLLGEVGFFLADILQSGKWNHVFGEGNLLANALAGLGRLSLTNNSNVSFFILCTSCCKEFVEYDSLASSPTNESTSYSGYPSLSSYFLSVTVNQSLNFLSIYCLSDADGCLQFSGNPQTLCLRRRFRLLFRYDSFATPPLLI</sequence>